<dbReference type="AlphaFoldDB" id="A0AAD3DBG0"/>
<dbReference type="PANTHER" id="PTHR31057:SF0">
    <property type="entry name" value="E3 UFM1-PROTEIN LIGASE 1"/>
    <property type="match status" value="1"/>
</dbReference>
<dbReference type="PANTHER" id="PTHR31057">
    <property type="entry name" value="E3 UFM1-PROTEIN LIGASE 1"/>
    <property type="match status" value="1"/>
</dbReference>
<dbReference type="GO" id="GO:0034976">
    <property type="term" value="P:response to endoplasmic reticulum stress"/>
    <property type="evidence" value="ECO:0007669"/>
    <property type="project" value="TreeGrafter"/>
</dbReference>
<dbReference type="GO" id="GO:0032434">
    <property type="term" value="P:regulation of proteasomal ubiquitin-dependent protein catabolic process"/>
    <property type="evidence" value="ECO:0007669"/>
    <property type="project" value="TreeGrafter"/>
</dbReference>
<keyword evidence="3" id="KW-1185">Reference proteome</keyword>
<proteinExistence type="predicted"/>
<evidence type="ECO:0000313" key="3">
    <source>
        <dbReference type="Proteomes" id="UP001054902"/>
    </source>
</evidence>
<name>A0AAD3DBG0_9STRA</name>
<protein>
    <recommendedName>
        <fullName evidence="1">E3 UFM1-protein ligase 1-like N-terminal domain-containing protein</fullName>
    </recommendedName>
</protein>
<dbReference type="InterPro" id="IPR018611">
    <property type="entry name" value="Ufl1"/>
</dbReference>
<organism evidence="2 3">
    <name type="scientific">Chaetoceros tenuissimus</name>
    <dbReference type="NCBI Taxonomy" id="426638"/>
    <lineage>
        <taxon>Eukaryota</taxon>
        <taxon>Sar</taxon>
        <taxon>Stramenopiles</taxon>
        <taxon>Ochrophyta</taxon>
        <taxon>Bacillariophyta</taxon>
        <taxon>Coscinodiscophyceae</taxon>
        <taxon>Chaetocerotophycidae</taxon>
        <taxon>Chaetocerotales</taxon>
        <taxon>Chaetocerotaceae</taxon>
        <taxon>Chaetoceros</taxon>
    </lineage>
</organism>
<sequence length="816" mass="92455">MSLQEQVSNNEDRTTDVVDKDELESIVEMLDKMNQCGYFHSDSTTLPSISFHNDYPDDTIEDMLHFKTSTVTKQTSCSPIDSNLIITTQTLKNIKKDSCLAITKEKLLENINICLMEKKRMSIQDLANLYQVDRNILEDCLTSATSTDENFEIVSNEVISKSTLEEMCHEISIQNIDMKPIRCIAQEFHLPLQYLLTLLPQWISSEMLKEMEIVTSQDGTKLIMSQSYKEILLGQVDEMIQAAKQPVTIEEIQMKVSALGTLSLGNHIESQCDKGVYRGSLSIKDSSYSTAVYIPREFTETQEQEVREYYDVNGFITYDYAQSLLSVGKSRLQEIISSHCSSMANLDESIVNMDQFILPMQSAVEICDTFLDLSQYLPEGVSHADKCQILRDYIPGEGKKIEGVIQIASGEEFYLYSSNTMIQKATKELKNHFIDPFVTLYVKKHTANKTAKGKPDSFDQKTISVPIEALSNHLIEAFPQQFSKDDEEVQVAAFEIAKYCHDLPSFQRDWKKALIKAIERSKASTAVISSDQSLSSVESTTCFEASFAQNCYTLQLLSKYALDTTSDETQECHCFLTQVAANFTASLTAFCLLKSGLTKDFSLTKHGNESHVNEFFGEMSFVSAREAREIDGGIYLACTKEGYNNEEGVLQALCNVLPSCSGDYLAKMWMICGMYDGGFTEDDDHIATKYFNRHNVREFILHAEQSCLSIVGIPFKIMDKKLEKKILIQRKRQMQEMLKAENDPLKAKELSMLILLQRMKNLAIPQFRESHIQDLLEEKKTTDSMSEIIRNTMDSDMESSIDAIKELALCKVFPDS</sequence>
<dbReference type="Proteomes" id="UP001054902">
    <property type="component" value="Unassembled WGS sequence"/>
</dbReference>
<evidence type="ECO:0000313" key="2">
    <source>
        <dbReference type="EMBL" id="GFH61313.1"/>
    </source>
</evidence>
<reference evidence="2 3" key="1">
    <citation type="journal article" date="2021" name="Sci. Rep.">
        <title>The genome of the diatom Chaetoceros tenuissimus carries an ancient integrated fragment of an extant virus.</title>
        <authorList>
            <person name="Hongo Y."/>
            <person name="Kimura K."/>
            <person name="Takaki Y."/>
            <person name="Yoshida Y."/>
            <person name="Baba S."/>
            <person name="Kobayashi G."/>
            <person name="Nagasaki K."/>
            <person name="Hano T."/>
            <person name="Tomaru Y."/>
        </authorList>
    </citation>
    <scope>NUCLEOTIDE SEQUENCE [LARGE SCALE GENOMIC DNA]</scope>
    <source>
        <strain evidence="2 3">NIES-3715</strain>
    </source>
</reference>
<dbReference type="EMBL" id="BLLK01000074">
    <property type="protein sequence ID" value="GFH61313.1"/>
    <property type="molecule type" value="Genomic_DNA"/>
</dbReference>
<dbReference type="GO" id="GO:0061666">
    <property type="term" value="F:UFM1 ligase activity"/>
    <property type="evidence" value="ECO:0007669"/>
    <property type="project" value="InterPro"/>
</dbReference>
<dbReference type="GO" id="GO:1990592">
    <property type="term" value="P:protein K69-linked ufmylation"/>
    <property type="evidence" value="ECO:0007669"/>
    <property type="project" value="TreeGrafter"/>
</dbReference>
<dbReference type="GO" id="GO:0005789">
    <property type="term" value="C:endoplasmic reticulum membrane"/>
    <property type="evidence" value="ECO:0007669"/>
    <property type="project" value="TreeGrafter"/>
</dbReference>
<dbReference type="InterPro" id="IPR056579">
    <property type="entry name" value="Ufl1_N"/>
</dbReference>
<gene>
    <name evidence="2" type="ORF">CTEN210_17789</name>
</gene>
<feature type="domain" description="E3 UFM1-protein ligase 1-like N-terminal" evidence="1">
    <location>
        <begin position="102"/>
        <end position="324"/>
    </location>
</feature>
<dbReference type="Pfam" id="PF09743">
    <property type="entry name" value="E3_UFM1_ligase"/>
    <property type="match status" value="1"/>
</dbReference>
<accession>A0AAD3DBG0</accession>
<evidence type="ECO:0000259" key="1">
    <source>
        <dbReference type="Pfam" id="PF09743"/>
    </source>
</evidence>
<comment type="caution">
    <text evidence="2">The sequence shown here is derived from an EMBL/GenBank/DDBJ whole genome shotgun (WGS) entry which is preliminary data.</text>
</comment>